<dbReference type="EMBL" id="MGGE01000001">
    <property type="protein sequence ID" value="OGM21902.1"/>
    <property type="molecule type" value="Genomic_DNA"/>
</dbReference>
<evidence type="ECO:0000313" key="2">
    <source>
        <dbReference type="EMBL" id="OGM21902.1"/>
    </source>
</evidence>
<evidence type="ECO:0000259" key="1">
    <source>
        <dbReference type="SMART" id="SM01321"/>
    </source>
</evidence>
<feature type="domain" description="Transposase IS200-like" evidence="1">
    <location>
        <begin position="7"/>
        <end position="151"/>
    </location>
</feature>
<organism evidence="2 3">
    <name type="scientific">Candidatus Woesebacteria bacterium RIFCSPHIGHO2_01_FULL_38_9</name>
    <dbReference type="NCBI Taxonomy" id="1802492"/>
    <lineage>
        <taxon>Bacteria</taxon>
        <taxon>Candidatus Woeseibacteriota</taxon>
    </lineage>
</organism>
<name>A0A1F7Y3R8_9BACT</name>
<evidence type="ECO:0000313" key="3">
    <source>
        <dbReference type="Proteomes" id="UP000178419"/>
    </source>
</evidence>
<dbReference type="PANTHER" id="PTHR34322:SF2">
    <property type="entry name" value="TRANSPOSASE IS200-LIKE DOMAIN-CONTAINING PROTEIN"/>
    <property type="match status" value="1"/>
</dbReference>
<dbReference type="SMART" id="SM01321">
    <property type="entry name" value="Y1_Tnp"/>
    <property type="match status" value="1"/>
</dbReference>
<dbReference type="PANTHER" id="PTHR34322">
    <property type="entry name" value="TRANSPOSASE, Y1_TNP DOMAIN-CONTAINING"/>
    <property type="match status" value="1"/>
</dbReference>
<dbReference type="InterPro" id="IPR036515">
    <property type="entry name" value="Transposase_17_sf"/>
</dbReference>
<dbReference type="AlphaFoldDB" id="A0A1F7Y3R8"/>
<dbReference type="GO" id="GO:0006313">
    <property type="term" value="P:DNA transposition"/>
    <property type="evidence" value="ECO:0007669"/>
    <property type="project" value="InterPro"/>
</dbReference>
<dbReference type="GO" id="GO:0004803">
    <property type="term" value="F:transposase activity"/>
    <property type="evidence" value="ECO:0007669"/>
    <property type="project" value="InterPro"/>
</dbReference>
<gene>
    <name evidence="2" type="ORF">A2714_04555</name>
</gene>
<dbReference type="Proteomes" id="UP000178419">
    <property type="component" value="Unassembled WGS sequence"/>
</dbReference>
<comment type="caution">
    <text evidence="2">The sequence shown here is derived from an EMBL/GenBank/DDBJ whole genome shotgun (WGS) entry which is preliminary data.</text>
</comment>
<protein>
    <recommendedName>
        <fullName evidence="1">Transposase IS200-like domain-containing protein</fullName>
    </recommendedName>
</protein>
<accession>A0A1F7Y3R8</accession>
<dbReference type="Pfam" id="PF01797">
    <property type="entry name" value="Y1_Tnp"/>
    <property type="match status" value="1"/>
</dbReference>
<dbReference type="Gene3D" id="3.30.70.1290">
    <property type="entry name" value="Transposase IS200-like"/>
    <property type="match status" value="1"/>
</dbReference>
<reference evidence="2 3" key="1">
    <citation type="journal article" date="2016" name="Nat. Commun.">
        <title>Thousands of microbial genomes shed light on interconnected biogeochemical processes in an aquifer system.</title>
        <authorList>
            <person name="Anantharaman K."/>
            <person name="Brown C.T."/>
            <person name="Hug L.A."/>
            <person name="Sharon I."/>
            <person name="Castelle C.J."/>
            <person name="Probst A.J."/>
            <person name="Thomas B.C."/>
            <person name="Singh A."/>
            <person name="Wilkins M.J."/>
            <person name="Karaoz U."/>
            <person name="Brodie E.L."/>
            <person name="Williams K.H."/>
            <person name="Hubbard S.S."/>
            <person name="Banfield J.F."/>
        </authorList>
    </citation>
    <scope>NUCLEOTIDE SEQUENCE [LARGE SCALE GENOMIC DNA]</scope>
</reference>
<dbReference type="GO" id="GO:0003677">
    <property type="term" value="F:DNA binding"/>
    <property type="evidence" value="ECO:0007669"/>
    <property type="project" value="InterPro"/>
</dbReference>
<proteinExistence type="predicted"/>
<dbReference type="SUPFAM" id="SSF143422">
    <property type="entry name" value="Transposase IS200-like"/>
    <property type="match status" value="1"/>
</dbReference>
<dbReference type="InterPro" id="IPR002686">
    <property type="entry name" value="Transposase_17"/>
</dbReference>
<sequence>MRKLVFANNEIYHVFNRGIEKRDIFTNKREFSRAILTLNYYRLLETPLRLSKALQLEKEKRIEFFKSLEQGIKRIEVIAYCLMPNHFHLLLKQTVSGGLQRYLADFQNSYTRYFNTRHNKRNGPLFQGAFKAVHIEDDNQLIHVSRYIHINPVVSFLLDEEKLDSYEWSSYPEYVSLGLVKMCDTDLILRLFKSQRSYRRFVHNHIDYAKKLERIKHLVLE</sequence>